<dbReference type="SMART" id="SM00478">
    <property type="entry name" value="ENDO3c"/>
    <property type="match status" value="1"/>
</dbReference>
<proteinExistence type="inferred from homology"/>
<dbReference type="InterPro" id="IPR011257">
    <property type="entry name" value="DNA_glycosylase"/>
</dbReference>
<dbReference type="GO" id="GO:0000701">
    <property type="term" value="F:purine-specific mismatch base pair DNA N-glycosylase activity"/>
    <property type="evidence" value="ECO:0007669"/>
    <property type="project" value="TreeGrafter"/>
</dbReference>
<dbReference type="SUPFAM" id="SSF48150">
    <property type="entry name" value="DNA-glycosylase"/>
    <property type="match status" value="1"/>
</dbReference>
<dbReference type="SMART" id="SM00525">
    <property type="entry name" value="FES"/>
    <property type="match status" value="1"/>
</dbReference>
<evidence type="ECO:0000256" key="5">
    <source>
        <dbReference type="ARBA" id="ARBA00022723"/>
    </source>
</evidence>
<dbReference type="PANTHER" id="PTHR42944:SF1">
    <property type="entry name" value="ADENINE DNA GLYCOSYLASE"/>
    <property type="match status" value="1"/>
</dbReference>
<dbReference type="RefSeq" id="WP_023948739.1">
    <property type="nucleotide sequence ID" value="NZ_JAERIV010000035.1"/>
</dbReference>
<dbReference type="PANTHER" id="PTHR42944">
    <property type="entry name" value="ADENINE DNA GLYCOSYLASE"/>
    <property type="match status" value="1"/>
</dbReference>
<dbReference type="PROSITE" id="PS01155">
    <property type="entry name" value="ENDONUCLEASE_III_2"/>
    <property type="match status" value="1"/>
</dbReference>
<evidence type="ECO:0000256" key="1">
    <source>
        <dbReference type="ARBA" id="ARBA00001966"/>
    </source>
</evidence>
<evidence type="ECO:0000313" key="14">
    <source>
        <dbReference type="EMBL" id="SQB97573.1"/>
    </source>
</evidence>
<evidence type="ECO:0000259" key="13">
    <source>
        <dbReference type="SMART" id="SM00478"/>
    </source>
</evidence>
<evidence type="ECO:0000313" key="15">
    <source>
        <dbReference type="Proteomes" id="UP000250166"/>
    </source>
</evidence>
<dbReference type="CDD" id="cd00056">
    <property type="entry name" value="ENDO3c"/>
    <property type="match status" value="1"/>
</dbReference>
<dbReference type="EC" id="3.2.2.-" evidence="14"/>
<dbReference type="Proteomes" id="UP000250166">
    <property type="component" value="Unassembled WGS sequence"/>
</dbReference>
<dbReference type="GO" id="GO:0006298">
    <property type="term" value="P:mismatch repair"/>
    <property type="evidence" value="ECO:0007669"/>
    <property type="project" value="TreeGrafter"/>
</dbReference>
<evidence type="ECO:0000256" key="9">
    <source>
        <dbReference type="ARBA" id="ARBA00023014"/>
    </source>
</evidence>
<dbReference type="GO" id="GO:0051539">
    <property type="term" value="F:4 iron, 4 sulfur cluster binding"/>
    <property type="evidence" value="ECO:0007669"/>
    <property type="project" value="UniProtKB-KW"/>
</dbReference>
<dbReference type="InterPro" id="IPR005760">
    <property type="entry name" value="A/G_AdeGlyc_MutY"/>
</dbReference>
<keyword evidence="8" id="KW-0408">Iron</keyword>
<evidence type="ECO:0000256" key="10">
    <source>
        <dbReference type="ARBA" id="ARBA00023204"/>
    </source>
</evidence>
<dbReference type="InterPro" id="IPR004035">
    <property type="entry name" value="Endouclease-III_FeS-bd_BS"/>
</dbReference>
<organism evidence="14 15">
    <name type="scientific">Helicobacter fennelliae</name>
    <dbReference type="NCBI Taxonomy" id="215"/>
    <lineage>
        <taxon>Bacteria</taxon>
        <taxon>Pseudomonadati</taxon>
        <taxon>Campylobacterota</taxon>
        <taxon>Epsilonproteobacteria</taxon>
        <taxon>Campylobacterales</taxon>
        <taxon>Helicobacteraceae</taxon>
        <taxon>Helicobacter</taxon>
    </lineage>
</organism>
<dbReference type="Pfam" id="PF00730">
    <property type="entry name" value="HhH-GPD"/>
    <property type="match status" value="1"/>
</dbReference>
<evidence type="ECO:0000256" key="6">
    <source>
        <dbReference type="ARBA" id="ARBA00022763"/>
    </source>
</evidence>
<evidence type="ECO:0000256" key="3">
    <source>
        <dbReference type="ARBA" id="ARBA00008343"/>
    </source>
</evidence>
<dbReference type="InterPro" id="IPR003651">
    <property type="entry name" value="Endonuclease3_FeS-loop_motif"/>
</dbReference>
<keyword evidence="9" id="KW-0411">Iron-sulfur</keyword>
<reference evidence="14 15" key="1">
    <citation type="submission" date="2018-06" db="EMBL/GenBank/DDBJ databases">
        <authorList>
            <consortium name="Pathogen Informatics"/>
            <person name="Doyle S."/>
        </authorList>
    </citation>
    <scope>NUCLEOTIDE SEQUENCE [LARGE SCALE GENOMIC DNA]</scope>
    <source>
        <strain evidence="14 15">NCTC13102</strain>
    </source>
</reference>
<dbReference type="Pfam" id="PF10576">
    <property type="entry name" value="EndIII_4Fe-2S"/>
    <property type="match status" value="1"/>
</dbReference>
<dbReference type="Gene3D" id="1.10.1670.10">
    <property type="entry name" value="Helix-hairpin-Helix base-excision DNA repair enzymes (C-terminal)"/>
    <property type="match status" value="1"/>
</dbReference>
<gene>
    <name evidence="14" type="primary">mutY</name>
    <name evidence="14" type="ORF">NCTC13102_00270</name>
</gene>
<sequence length="418" mass="47434">MDIVSHLEAHLKIFHQCILEWYSAFGRKNLPWRNYKRDGSEAYKVYVSEIMLQQTQVSRVLESYFFPFLNAFPTLTSLANANTEEVLALWQGLGYYTRAQNMQKTARICVQSHYGNLPDNTKALLALPGIGTYSAGAILCFGFGQSVGFVDANIKRVFSRLFAKQNLTPNELSSLAQALLDKHHSFEYNQALLDIGATICTPKNPKCLICPISRFCKGRASWQLFGINKKTLYQNLTLNLAIILDKSQKQIALIKASQKLYNNLYNLPQIAQSLPQIPQIPPQPNQPQNYTFIGDFKHSYTKYKIHAKVWILTQSIHQNLQSQNPPHNPQNQHNQQDFAQNLILQNPKLQNLDSCKLDSQIAPNNTNPQNTNPQDMSNTPNALDALNAAEFFSLDALPPISNLTKKALDIFYRYKSLK</sequence>
<dbReference type="InterPro" id="IPR044298">
    <property type="entry name" value="MIG/MutY"/>
</dbReference>
<feature type="region of interest" description="Disordered" evidence="12">
    <location>
        <begin position="358"/>
        <end position="381"/>
    </location>
</feature>
<keyword evidence="6" id="KW-0227">DNA damage</keyword>
<comment type="function">
    <text evidence="2">Adenine glycosylase active on G-A mispairs. MutY also corrects error-prone DNA synthesis past GO lesions which are due to the oxidatively damaged form of guanine: 7,8-dihydro-8-oxoguanine (8-oxo-dGTP).</text>
</comment>
<dbReference type="InterPro" id="IPR003265">
    <property type="entry name" value="HhH-GPD_domain"/>
</dbReference>
<dbReference type="InterPro" id="IPR023170">
    <property type="entry name" value="HhH_base_excis_C"/>
</dbReference>
<name>A0A2X3BAH3_9HELI</name>
<dbReference type="GO" id="GO:0035485">
    <property type="term" value="F:adenine/guanine mispair binding"/>
    <property type="evidence" value="ECO:0007669"/>
    <property type="project" value="TreeGrafter"/>
</dbReference>
<dbReference type="EMBL" id="UAWL01000006">
    <property type="protein sequence ID" value="SQB97573.1"/>
    <property type="molecule type" value="Genomic_DNA"/>
</dbReference>
<dbReference type="InterPro" id="IPR004036">
    <property type="entry name" value="Endonuclease-III-like_CS2"/>
</dbReference>
<keyword evidence="7 14" id="KW-0378">Hydrolase</keyword>
<comment type="cofactor">
    <cofactor evidence="1">
        <name>[4Fe-4S] cluster</name>
        <dbReference type="ChEBI" id="CHEBI:49883"/>
    </cofactor>
</comment>
<dbReference type="GO" id="GO:0032357">
    <property type="term" value="F:oxidized purine DNA binding"/>
    <property type="evidence" value="ECO:0007669"/>
    <property type="project" value="TreeGrafter"/>
</dbReference>
<feature type="domain" description="HhH-GPD" evidence="13">
    <location>
        <begin position="51"/>
        <end position="198"/>
    </location>
</feature>
<protein>
    <submittedName>
        <fullName evidence="14">A/G-specific adenine glycosylase</fullName>
        <ecNumber evidence="14">3.2.2.-</ecNumber>
    </submittedName>
</protein>
<evidence type="ECO:0000256" key="11">
    <source>
        <dbReference type="ARBA" id="ARBA00023295"/>
    </source>
</evidence>
<feature type="compositionally biased region" description="Low complexity" evidence="12">
    <location>
        <begin position="363"/>
        <end position="374"/>
    </location>
</feature>
<evidence type="ECO:0000256" key="4">
    <source>
        <dbReference type="ARBA" id="ARBA00022485"/>
    </source>
</evidence>
<accession>A0A2X3BAH3</accession>
<dbReference type="GO" id="GO:0034039">
    <property type="term" value="F:8-oxo-7,8-dihydroguanine DNA N-glycosylase activity"/>
    <property type="evidence" value="ECO:0007669"/>
    <property type="project" value="TreeGrafter"/>
</dbReference>
<comment type="similarity">
    <text evidence="3">Belongs to the Nth/MutY family.</text>
</comment>
<keyword evidence="11 14" id="KW-0326">Glycosidase</keyword>
<keyword evidence="10" id="KW-0234">DNA repair</keyword>
<evidence type="ECO:0000256" key="12">
    <source>
        <dbReference type="SAM" id="MobiDB-lite"/>
    </source>
</evidence>
<dbReference type="PROSITE" id="PS00764">
    <property type="entry name" value="ENDONUCLEASE_III_1"/>
    <property type="match status" value="1"/>
</dbReference>
<evidence type="ECO:0000256" key="7">
    <source>
        <dbReference type="ARBA" id="ARBA00022801"/>
    </source>
</evidence>
<dbReference type="Gene3D" id="1.10.340.30">
    <property type="entry name" value="Hypothetical protein, domain 2"/>
    <property type="match status" value="1"/>
</dbReference>
<keyword evidence="5" id="KW-0479">Metal-binding</keyword>
<dbReference type="GO" id="GO:0046872">
    <property type="term" value="F:metal ion binding"/>
    <property type="evidence" value="ECO:0007669"/>
    <property type="project" value="UniProtKB-KW"/>
</dbReference>
<dbReference type="GO" id="GO:0006284">
    <property type="term" value="P:base-excision repair"/>
    <property type="evidence" value="ECO:0007669"/>
    <property type="project" value="InterPro"/>
</dbReference>
<dbReference type="AlphaFoldDB" id="A0A2X3BAH3"/>
<dbReference type="NCBIfam" id="TIGR01084">
    <property type="entry name" value="mutY"/>
    <property type="match status" value="1"/>
</dbReference>
<evidence type="ECO:0000256" key="8">
    <source>
        <dbReference type="ARBA" id="ARBA00023004"/>
    </source>
</evidence>
<keyword evidence="4" id="KW-0004">4Fe-4S</keyword>
<evidence type="ECO:0000256" key="2">
    <source>
        <dbReference type="ARBA" id="ARBA00002933"/>
    </source>
</evidence>